<accession>A0ABP9UMU4</accession>
<gene>
    <name evidence="2" type="ORF">Hsar01_02118</name>
</gene>
<comment type="caution">
    <text evidence="2">The sequence shown here is derived from an EMBL/GenBank/DDBJ whole genome shotgun (WGS) entry which is preliminary data.</text>
</comment>
<organism evidence="2 3">
    <name type="scientific">Haloferula sargassicola</name>
    <dbReference type="NCBI Taxonomy" id="490096"/>
    <lineage>
        <taxon>Bacteria</taxon>
        <taxon>Pseudomonadati</taxon>
        <taxon>Verrucomicrobiota</taxon>
        <taxon>Verrucomicrobiia</taxon>
        <taxon>Verrucomicrobiales</taxon>
        <taxon>Verrucomicrobiaceae</taxon>
        <taxon>Haloferula</taxon>
    </lineage>
</organism>
<dbReference type="Proteomes" id="UP001476282">
    <property type="component" value="Unassembled WGS sequence"/>
</dbReference>
<evidence type="ECO:0000313" key="2">
    <source>
        <dbReference type="EMBL" id="GAA5482893.1"/>
    </source>
</evidence>
<evidence type="ECO:0000313" key="3">
    <source>
        <dbReference type="Proteomes" id="UP001476282"/>
    </source>
</evidence>
<protein>
    <recommendedName>
        <fullName evidence="4">Ribbon-helix-helix protein CopG domain-containing protein</fullName>
    </recommendedName>
</protein>
<reference evidence="2 3" key="1">
    <citation type="submission" date="2024-02" db="EMBL/GenBank/DDBJ databases">
        <title>Haloferula sargassicola NBRC 104335.</title>
        <authorList>
            <person name="Ichikawa N."/>
            <person name="Katano-Makiyama Y."/>
            <person name="Hidaka K."/>
        </authorList>
    </citation>
    <scope>NUCLEOTIDE SEQUENCE [LARGE SCALE GENOMIC DNA]</scope>
    <source>
        <strain evidence="2 3">NBRC 104335</strain>
    </source>
</reference>
<evidence type="ECO:0000256" key="1">
    <source>
        <dbReference type="SAM" id="MobiDB-lite"/>
    </source>
</evidence>
<dbReference type="RefSeq" id="WP_353567020.1">
    <property type="nucleotide sequence ID" value="NZ_BAABRI010000010.1"/>
</dbReference>
<feature type="region of interest" description="Disordered" evidence="1">
    <location>
        <begin position="38"/>
        <end position="64"/>
    </location>
</feature>
<proteinExistence type="predicted"/>
<keyword evidence="3" id="KW-1185">Reference proteome</keyword>
<dbReference type="EMBL" id="BAABRI010000010">
    <property type="protein sequence ID" value="GAA5482893.1"/>
    <property type="molecule type" value="Genomic_DNA"/>
</dbReference>
<name>A0ABP9UMU4_9BACT</name>
<evidence type="ECO:0008006" key="4">
    <source>
        <dbReference type="Google" id="ProtNLM"/>
    </source>
</evidence>
<sequence>MKTVIELPRPLWSLVSKIAERKRITVSRIVEESIQKQLTEEARSEHPQPVPDPLFDELRDELGL</sequence>